<keyword evidence="2" id="KW-1185">Reference proteome</keyword>
<dbReference type="AlphaFoldDB" id="A0A0C2Y2V8"/>
<reference evidence="2" key="2">
    <citation type="submission" date="2015-01" db="EMBL/GenBank/DDBJ databases">
        <title>Evolutionary Origins and Diversification of the Mycorrhizal Mutualists.</title>
        <authorList>
            <consortium name="DOE Joint Genome Institute"/>
            <consortium name="Mycorrhizal Genomics Consortium"/>
            <person name="Kohler A."/>
            <person name="Kuo A."/>
            <person name="Nagy L.G."/>
            <person name="Floudas D."/>
            <person name="Copeland A."/>
            <person name="Barry K.W."/>
            <person name="Cichocki N."/>
            <person name="Veneault-Fourrey C."/>
            <person name="LaButti K."/>
            <person name="Lindquist E.A."/>
            <person name="Lipzen A."/>
            <person name="Lundell T."/>
            <person name="Morin E."/>
            <person name="Murat C."/>
            <person name="Riley R."/>
            <person name="Ohm R."/>
            <person name="Sun H."/>
            <person name="Tunlid A."/>
            <person name="Henrissat B."/>
            <person name="Grigoriev I.V."/>
            <person name="Hibbett D.S."/>
            <person name="Martin F."/>
        </authorList>
    </citation>
    <scope>NUCLEOTIDE SEQUENCE [LARGE SCALE GENOMIC DNA]</scope>
    <source>
        <strain evidence="2">h7</strain>
    </source>
</reference>
<evidence type="ECO:0000313" key="2">
    <source>
        <dbReference type="Proteomes" id="UP000053424"/>
    </source>
</evidence>
<protein>
    <submittedName>
        <fullName evidence="1">Uncharacterized protein</fullName>
    </submittedName>
</protein>
<evidence type="ECO:0000313" key="1">
    <source>
        <dbReference type="EMBL" id="KIM44148.1"/>
    </source>
</evidence>
<gene>
    <name evidence="1" type="ORF">M413DRAFT_375790</name>
</gene>
<dbReference type="Proteomes" id="UP000053424">
    <property type="component" value="Unassembled WGS sequence"/>
</dbReference>
<dbReference type="EMBL" id="KN831774">
    <property type="protein sequence ID" value="KIM44148.1"/>
    <property type="molecule type" value="Genomic_DNA"/>
</dbReference>
<organism evidence="1 2">
    <name type="scientific">Hebeloma cylindrosporum</name>
    <dbReference type="NCBI Taxonomy" id="76867"/>
    <lineage>
        <taxon>Eukaryota</taxon>
        <taxon>Fungi</taxon>
        <taxon>Dikarya</taxon>
        <taxon>Basidiomycota</taxon>
        <taxon>Agaricomycotina</taxon>
        <taxon>Agaricomycetes</taxon>
        <taxon>Agaricomycetidae</taxon>
        <taxon>Agaricales</taxon>
        <taxon>Agaricineae</taxon>
        <taxon>Hymenogastraceae</taxon>
        <taxon>Hebeloma</taxon>
    </lineage>
</organism>
<dbReference type="HOGENOM" id="CLU_2622310_0_0_1"/>
<proteinExistence type="predicted"/>
<sequence>MWPNLNHLGFQPQTWAPATDAVGRSTEFDTSSILGVDHNLDVRNHPFIESHRLCLIPTNLTSTTQTFNRNPGHLLRMQ</sequence>
<reference evidence="1 2" key="1">
    <citation type="submission" date="2014-04" db="EMBL/GenBank/DDBJ databases">
        <authorList>
            <consortium name="DOE Joint Genome Institute"/>
            <person name="Kuo A."/>
            <person name="Gay G."/>
            <person name="Dore J."/>
            <person name="Kohler A."/>
            <person name="Nagy L.G."/>
            <person name="Floudas D."/>
            <person name="Copeland A."/>
            <person name="Barry K.W."/>
            <person name="Cichocki N."/>
            <person name="Veneault-Fourrey C."/>
            <person name="LaButti K."/>
            <person name="Lindquist E.A."/>
            <person name="Lipzen A."/>
            <person name="Lundell T."/>
            <person name="Morin E."/>
            <person name="Murat C."/>
            <person name="Sun H."/>
            <person name="Tunlid A."/>
            <person name="Henrissat B."/>
            <person name="Grigoriev I.V."/>
            <person name="Hibbett D.S."/>
            <person name="Martin F."/>
            <person name="Nordberg H.P."/>
            <person name="Cantor M.N."/>
            <person name="Hua S.X."/>
        </authorList>
    </citation>
    <scope>NUCLEOTIDE SEQUENCE [LARGE SCALE GENOMIC DNA]</scope>
    <source>
        <strain evidence="2">h7</strain>
    </source>
</reference>
<accession>A0A0C2Y2V8</accession>
<name>A0A0C2Y2V8_HEBCY</name>